<proteinExistence type="predicted"/>
<gene>
    <name evidence="1" type="ORF">ACFR9S_15655</name>
</gene>
<evidence type="ECO:0008006" key="3">
    <source>
        <dbReference type="Google" id="ProtNLM"/>
    </source>
</evidence>
<protein>
    <recommendedName>
        <fullName evidence="3">PD-(D/E)XK nuclease superfamily protein</fullName>
    </recommendedName>
</protein>
<evidence type="ECO:0000313" key="1">
    <source>
        <dbReference type="EMBL" id="MFD1527714.1"/>
    </source>
</evidence>
<sequence>MALRARTDSFIEYLQARSEATNRTPARHPQGMCILSGQLLRQNLKDHLDREGIPTAPLAHFTTIEELATDLLEPTDDPHRMLAGGVRDRLVEGILAAVDPQPPDEVVPPEDDDVLGSRERNALAELASRLPYTEEDTRETLLTELDDYFRWTDAATDVSPAMEALVAADNRFAQQQTNRSMSAFRGIERFIKARLETHSIDRQQSRSHLVHAARDHVSEQWTAQFSHVDWIAVSGISVFDNPTLRFLATIASEPSAPDVVVFNGSGSNQYNAARFDALPVETSHETPEQVLPDLESSAAATLFRATSAAPEDVPEAVSFTEAPTDQRAVERVATEVRELVQEGVHPRDILIVAPDAGSYQSLIEQAFETVEVPVHVETRRPYVNIPAYRCFQTFVEVVDAVANDEPITFDELVDPLRLGYCPRGSQGYRWPIDGRSFTKVEQEIHRKQQFYNRDPDRYEDQGITFETWRDLIDEIPHWTGPWEAVNEYLEDIAALADSPPETGEALTDLFGRYLGTYVFQTVDHERSLYTGPAIDTTRTTLSEIHPTSEAERVRNALDDVGAHYDRVQTLFDAPASWQEIARAFATTIGGQTYGKRHLDQYAVPVVDAGNAYFREADHLYLLGMDADVFPGEAPTSTFLHNEVRRTVHDRAAGGETPYHHLDSRETVYSEALDFYQAALSTASPETEITLVHTYHDGRGNDISWSPFVDLFDVDEEPTDEGPVDRISVGDWIPQRESGGESWQELANRIAPRERLRMLLYQAHRDTPEDDPEVTAAHLDTIVDTLATQPLSDLILPRVDRYHTPPTAVTIEPDEPAFADTSLEAVTGDPLFPHELDLASQCGLKYYYYQFLYNYTGGEPERAKIPKYYSGNPHYRLGELPYIVRENYADPRYVEKWKQIVTNLLPDRQSRTDGLAQFDSDEELREWVEQEPTFDSYDLNTIYQNLQGERQLVEAELSAGITRTWDWRDGGTVTVDGHVLGVPAYRVDTIDDGESTYAIPTFFTRFSKRGMSALKACFDGAIWEADERTGELCLNCGSGDSCQYHSKYVIDHRMLAGHRYETDVHDQTVIGIAMQEQYAGPTDGDRVVALQTNHTDRIHGDDDTEFEQLVARGYPNGWTDNVSDWEQNFTTMADTLEADGPITLEANSTLVNQDDCLDCVYRDLCAIPDSGVNIQ</sequence>
<comment type="caution">
    <text evidence="1">The sequence shown here is derived from an EMBL/GenBank/DDBJ whole genome shotgun (WGS) entry which is preliminary data.</text>
</comment>
<organism evidence="1 2">
    <name type="scientific">Halolamina salina</name>
    <dbReference type="NCBI Taxonomy" id="1220023"/>
    <lineage>
        <taxon>Archaea</taxon>
        <taxon>Methanobacteriati</taxon>
        <taxon>Methanobacteriota</taxon>
        <taxon>Stenosarchaea group</taxon>
        <taxon>Halobacteria</taxon>
        <taxon>Halobacteriales</taxon>
        <taxon>Haloferacaceae</taxon>
    </lineage>
</organism>
<dbReference type="EMBL" id="JBHUDH010000254">
    <property type="protein sequence ID" value="MFD1527714.1"/>
    <property type="molecule type" value="Genomic_DNA"/>
</dbReference>
<name>A0ABD6B9Y8_9EURY</name>
<dbReference type="Proteomes" id="UP001597111">
    <property type="component" value="Unassembled WGS sequence"/>
</dbReference>
<dbReference type="SUPFAM" id="SSF52540">
    <property type="entry name" value="P-loop containing nucleoside triphosphate hydrolases"/>
    <property type="match status" value="1"/>
</dbReference>
<accession>A0ABD6B9Y8</accession>
<dbReference type="AlphaFoldDB" id="A0ABD6B9Y8"/>
<dbReference type="InterPro" id="IPR027417">
    <property type="entry name" value="P-loop_NTPase"/>
</dbReference>
<dbReference type="RefSeq" id="WP_379730385.1">
    <property type="nucleotide sequence ID" value="NZ_JBHSWZ010000002.1"/>
</dbReference>
<keyword evidence="2" id="KW-1185">Reference proteome</keyword>
<evidence type="ECO:0000313" key="2">
    <source>
        <dbReference type="Proteomes" id="UP001597111"/>
    </source>
</evidence>
<dbReference type="Gene3D" id="3.40.50.300">
    <property type="entry name" value="P-loop containing nucleotide triphosphate hydrolases"/>
    <property type="match status" value="2"/>
</dbReference>
<reference evidence="1 2" key="1">
    <citation type="journal article" date="2019" name="Int. J. Syst. Evol. Microbiol.">
        <title>The Global Catalogue of Microorganisms (GCM) 10K type strain sequencing project: providing services to taxonomists for standard genome sequencing and annotation.</title>
        <authorList>
            <consortium name="The Broad Institute Genomics Platform"/>
            <consortium name="The Broad Institute Genome Sequencing Center for Infectious Disease"/>
            <person name="Wu L."/>
            <person name="Ma J."/>
        </authorList>
    </citation>
    <scope>NUCLEOTIDE SEQUENCE [LARGE SCALE GENOMIC DNA]</scope>
    <source>
        <strain evidence="1 2">CGMCC 1.12285</strain>
    </source>
</reference>